<accession>A0A7J8QUI6</accession>
<gene>
    <name evidence="1" type="ORF">Godav_017440</name>
</gene>
<comment type="caution">
    <text evidence="1">The sequence shown here is derived from an EMBL/GenBank/DDBJ whole genome shotgun (WGS) entry which is preliminary data.</text>
</comment>
<dbReference type="Proteomes" id="UP000593561">
    <property type="component" value="Unassembled WGS sequence"/>
</dbReference>
<keyword evidence="2" id="KW-1185">Reference proteome</keyword>
<sequence>MTGYFKSVDKRMLRRKTRTILGTGLNIAAASL</sequence>
<organism evidence="1 2">
    <name type="scientific">Gossypium davidsonii</name>
    <name type="common">Davidson's cotton</name>
    <name type="synonym">Gossypium klotzschianum subsp. davidsonii</name>
    <dbReference type="NCBI Taxonomy" id="34287"/>
    <lineage>
        <taxon>Eukaryota</taxon>
        <taxon>Viridiplantae</taxon>
        <taxon>Streptophyta</taxon>
        <taxon>Embryophyta</taxon>
        <taxon>Tracheophyta</taxon>
        <taxon>Spermatophyta</taxon>
        <taxon>Magnoliopsida</taxon>
        <taxon>eudicotyledons</taxon>
        <taxon>Gunneridae</taxon>
        <taxon>Pentapetalae</taxon>
        <taxon>rosids</taxon>
        <taxon>malvids</taxon>
        <taxon>Malvales</taxon>
        <taxon>Malvaceae</taxon>
        <taxon>Malvoideae</taxon>
        <taxon>Gossypium</taxon>
    </lineage>
</organism>
<protein>
    <submittedName>
        <fullName evidence="1">Uncharacterized protein</fullName>
    </submittedName>
</protein>
<name>A0A7J8QUI6_GOSDV</name>
<proteinExistence type="predicted"/>
<reference evidence="1 2" key="1">
    <citation type="journal article" date="2019" name="Genome Biol. Evol.">
        <title>Insights into the evolution of the New World diploid cottons (Gossypium, subgenus Houzingenia) based on genome sequencing.</title>
        <authorList>
            <person name="Grover C.E."/>
            <person name="Arick M.A. 2nd"/>
            <person name="Thrash A."/>
            <person name="Conover J.L."/>
            <person name="Sanders W.S."/>
            <person name="Peterson D.G."/>
            <person name="Frelichowski J.E."/>
            <person name="Scheffler J.A."/>
            <person name="Scheffler B.E."/>
            <person name="Wendel J.F."/>
        </authorList>
    </citation>
    <scope>NUCLEOTIDE SEQUENCE [LARGE SCALE GENOMIC DNA]</scope>
    <source>
        <strain evidence="1">27</strain>
        <tissue evidence="1">Leaf</tissue>
    </source>
</reference>
<dbReference type="AlphaFoldDB" id="A0A7J8QUI6"/>
<evidence type="ECO:0000313" key="2">
    <source>
        <dbReference type="Proteomes" id="UP000593561"/>
    </source>
</evidence>
<dbReference type="EMBL" id="JABFAC010000001">
    <property type="protein sequence ID" value="MBA0604802.1"/>
    <property type="molecule type" value="Genomic_DNA"/>
</dbReference>
<evidence type="ECO:0000313" key="1">
    <source>
        <dbReference type="EMBL" id="MBA0604802.1"/>
    </source>
</evidence>